<dbReference type="InterPro" id="IPR018062">
    <property type="entry name" value="HTH_AraC-typ_CS"/>
</dbReference>
<dbReference type="InterPro" id="IPR020449">
    <property type="entry name" value="Tscrpt_reg_AraC-type_HTH"/>
</dbReference>
<dbReference type="PROSITE" id="PS01124">
    <property type="entry name" value="HTH_ARAC_FAMILY_2"/>
    <property type="match status" value="1"/>
</dbReference>
<dbReference type="Proteomes" id="UP000234190">
    <property type="component" value="Unassembled WGS sequence"/>
</dbReference>
<dbReference type="SMART" id="SM00342">
    <property type="entry name" value="HTH_ARAC"/>
    <property type="match status" value="1"/>
</dbReference>
<dbReference type="InterPro" id="IPR018060">
    <property type="entry name" value="HTH_AraC"/>
</dbReference>
<evidence type="ECO:0000259" key="5">
    <source>
        <dbReference type="PROSITE" id="PS01124"/>
    </source>
</evidence>
<dbReference type="PROSITE" id="PS00041">
    <property type="entry name" value="HTH_ARAC_FAMILY_1"/>
    <property type="match status" value="1"/>
</dbReference>
<gene>
    <name evidence="6" type="ORF">CR159_12195</name>
</gene>
<comment type="caution">
    <text evidence="6">The sequence shown here is derived from an EMBL/GenBank/DDBJ whole genome shotgun (WGS) entry which is preliminary data.</text>
</comment>
<dbReference type="Gene3D" id="1.10.10.60">
    <property type="entry name" value="Homeodomain-like"/>
    <property type="match status" value="2"/>
</dbReference>
<keyword evidence="1" id="KW-0805">Transcription regulation</keyword>
<keyword evidence="2" id="KW-0238">DNA-binding</keyword>
<dbReference type="Pfam" id="PF12833">
    <property type="entry name" value="HTH_18"/>
    <property type="match status" value="1"/>
</dbReference>
<reference evidence="6 7" key="1">
    <citation type="submission" date="2017-10" db="EMBL/GenBank/DDBJ databases">
        <title>Two draft genome sequences of Pusillimonas sp. strains isolated from a nitrate- and radionuclide-contaminated groundwater in Russia.</title>
        <authorList>
            <person name="Grouzdev D.S."/>
            <person name="Tourova T.P."/>
            <person name="Goeva M.A."/>
            <person name="Babich T.L."/>
            <person name="Sokolova D.S."/>
            <person name="Abdullin R."/>
            <person name="Poltaraus A.B."/>
            <person name="Toshchakov S.V."/>
            <person name="Nazina T.N."/>
        </authorList>
    </citation>
    <scope>NUCLEOTIDE SEQUENCE [LARGE SCALE GENOMIC DNA]</scope>
    <source>
        <strain evidence="6 7">JR1/69-3-13</strain>
    </source>
</reference>
<feature type="region of interest" description="Disordered" evidence="4">
    <location>
        <begin position="312"/>
        <end position="336"/>
    </location>
</feature>
<dbReference type="OrthoDB" id="9789899at2"/>
<dbReference type="RefSeq" id="WP_102074225.1">
    <property type="nucleotide sequence ID" value="NZ_PDNW01000009.1"/>
</dbReference>
<sequence>MSTVFDTLRGTRLTGGIFLDAEFSAPWSVTAQVTPEDCRPFMPVPQHIIAYHYVACGHCVVAITGQPPVAVSAGGIVILPRNHPHLLASALNVVPVCADHLIRPGTAAGPARIIYGGGGEATHILCGFLGTDAPQTAMIAMLPDLLTLSSTNWEAAGWIESSFRFAVQESAKGRPDSGGMLVRLAELLFYEAVRQYLVLQPGERRPMVAGMHDVLIGRALRLLHQQLCRHWTTEELAHEIGLSRSSFAERFVRAVGEPPIRYLVHQRLDRASLRLLESSDSICRIAYEVGYESEAAFNRAFRREYGIPPSTWRRGAMTPRPKNASLPFRPASSGEP</sequence>
<dbReference type="GO" id="GO:0003700">
    <property type="term" value="F:DNA-binding transcription factor activity"/>
    <property type="evidence" value="ECO:0007669"/>
    <property type="project" value="InterPro"/>
</dbReference>
<dbReference type="InterPro" id="IPR009057">
    <property type="entry name" value="Homeodomain-like_sf"/>
</dbReference>
<dbReference type="PANTHER" id="PTHR11019:SF159">
    <property type="entry name" value="TRANSCRIPTIONAL REGULATOR-RELATED"/>
    <property type="match status" value="1"/>
</dbReference>
<evidence type="ECO:0000313" key="7">
    <source>
        <dbReference type="Proteomes" id="UP000234190"/>
    </source>
</evidence>
<protein>
    <submittedName>
        <fullName evidence="6">AraC family transcriptional regulator</fullName>
    </submittedName>
</protein>
<proteinExistence type="predicted"/>
<dbReference type="PANTHER" id="PTHR11019">
    <property type="entry name" value="HTH-TYPE TRANSCRIPTIONAL REGULATOR NIMR"/>
    <property type="match status" value="1"/>
</dbReference>
<evidence type="ECO:0000256" key="1">
    <source>
        <dbReference type="ARBA" id="ARBA00023015"/>
    </source>
</evidence>
<dbReference type="EMBL" id="PDNW01000009">
    <property type="protein sequence ID" value="PLC49673.1"/>
    <property type="molecule type" value="Genomic_DNA"/>
</dbReference>
<keyword evidence="7" id="KW-1185">Reference proteome</keyword>
<dbReference type="GO" id="GO:0043565">
    <property type="term" value="F:sequence-specific DNA binding"/>
    <property type="evidence" value="ECO:0007669"/>
    <property type="project" value="InterPro"/>
</dbReference>
<evidence type="ECO:0000256" key="2">
    <source>
        <dbReference type="ARBA" id="ARBA00023125"/>
    </source>
</evidence>
<name>A0A2N4U3U8_9BURK</name>
<evidence type="ECO:0000256" key="3">
    <source>
        <dbReference type="ARBA" id="ARBA00023163"/>
    </source>
</evidence>
<dbReference type="InterPro" id="IPR032783">
    <property type="entry name" value="AraC_lig"/>
</dbReference>
<evidence type="ECO:0000313" key="6">
    <source>
        <dbReference type="EMBL" id="PLC49673.1"/>
    </source>
</evidence>
<accession>A0A2N4U3U8</accession>
<keyword evidence="3" id="KW-0804">Transcription</keyword>
<dbReference type="PRINTS" id="PR00032">
    <property type="entry name" value="HTHARAC"/>
</dbReference>
<feature type="domain" description="HTH araC/xylS-type" evidence="5">
    <location>
        <begin position="217"/>
        <end position="315"/>
    </location>
</feature>
<dbReference type="AlphaFoldDB" id="A0A2N4U3U8"/>
<dbReference type="SUPFAM" id="SSF46689">
    <property type="entry name" value="Homeodomain-like"/>
    <property type="match status" value="2"/>
</dbReference>
<organism evidence="6 7">
    <name type="scientific">Pollutimonas subterranea</name>
    <dbReference type="NCBI Taxonomy" id="2045210"/>
    <lineage>
        <taxon>Bacteria</taxon>
        <taxon>Pseudomonadati</taxon>
        <taxon>Pseudomonadota</taxon>
        <taxon>Betaproteobacteria</taxon>
        <taxon>Burkholderiales</taxon>
        <taxon>Alcaligenaceae</taxon>
        <taxon>Pollutimonas</taxon>
    </lineage>
</organism>
<dbReference type="Pfam" id="PF12852">
    <property type="entry name" value="Cupin_6"/>
    <property type="match status" value="1"/>
</dbReference>
<evidence type="ECO:0000256" key="4">
    <source>
        <dbReference type="SAM" id="MobiDB-lite"/>
    </source>
</evidence>